<protein>
    <submittedName>
        <fullName evidence="1">Uncharacterized protein</fullName>
    </submittedName>
</protein>
<evidence type="ECO:0000313" key="2">
    <source>
        <dbReference type="Proteomes" id="UP000436522"/>
    </source>
</evidence>
<comment type="caution">
    <text evidence="1">The sequence shown here is derived from an EMBL/GenBank/DDBJ whole genome shotgun (WGS) entry which is preliminary data.</text>
</comment>
<dbReference type="EMBL" id="BLIV01000001">
    <property type="protein sequence ID" value="GFE48354.1"/>
    <property type="molecule type" value="Genomic_DNA"/>
</dbReference>
<sequence length="313" mass="32612">MAASLAVLGACAPTDSRDSLGLTTSDTAGHRVAGVIRHLSACPSDVGDLKRIDPASPRQTTEEKFEPRTIGGVVAATAADFAIEIVGEALEREKTARTGQSVASGVFIGPEQVISGDGTFSTNGDGCLVIYRGALGEAVDTLAETTEVTPKGSQPTKKLTRSAAKALGLADFPAFYAEFLMDASSVPNRRILTLNHISYAETSAIRAGSGMKSVTVALSLGASAGDDGTPTPDQEKAELYRFDLGRLKIGHYYDGGAVTRLSSSTNAARGSNMVALITEAEDPSVALTALTKAFEKNQSDLREALLTKLKGEE</sequence>
<dbReference type="Proteomes" id="UP000436522">
    <property type="component" value="Unassembled WGS sequence"/>
</dbReference>
<reference evidence="1 2" key="1">
    <citation type="submission" date="2019-12" db="EMBL/GenBank/DDBJ databases">
        <title>Roseobacter cerasinus sp. nov., isolated from seawater around aquaculture.</title>
        <authorList>
            <person name="Muramatsu S."/>
            <person name="Takabe Y."/>
            <person name="Mori K."/>
            <person name="Takaichi S."/>
            <person name="Hanada S."/>
        </authorList>
    </citation>
    <scope>NUCLEOTIDE SEQUENCE [LARGE SCALE GENOMIC DNA]</scope>
    <source>
        <strain evidence="1 2">AI77</strain>
    </source>
</reference>
<name>A0A640VL67_9RHOB</name>
<accession>A0A640VL67</accession>
<gene>
    <name evidence="1" type="ORF">So717_01070</name>
</gene>
<dbReference type="RefSeq" id="WP_159974272.1">
    <property type="nucleotide sequence ID" value="NZ_BLIV01000001.1"/>
</dbReference>
<organism evidence="1 2">
    <name type="scientific">Roseobacter cerasinus</name>
    <dbReference type="NCBI Taxonomy" id="2602289"/>
    <lineage>
        <taxon>Bacteria</taxon>
        <taxon>Pseudomonadati</taxon>
        <taxon>Pseudomonadota</taxon>
        <taxon>Alphaproteobacteria</taxon>
        <taxon>Rhodobacterales</taxon>
        <taxon>Roseobacteraceae</taxon>
        <taxon>Roseobacter</taxon>
    </lineage>
</organism>
<evidence type="ECO:0000313" key="1">
    <source>
        <dbReference type="EMBL" id="GFE48354.1"/>
    </source>
</evidence>
<proteinExistence type="predicted"/>
<dbReference type="AlphaFoldDB" id="A0A640VL67"/>
<keyword evidence="2" id="KW-1185">Reference proteome</keyword>